<dbReference type="InterPro" id="IPR044516">
    <property type="entry name" value="UXS-like"/>
</dbReference>
<dbReference type="Proteomes" id="UP001212421">
    <property type="component" value="Chromosome"/>
</dbReference>
<name>A0ABY7N940_9MICO</name>
<evidence type="ECO:0000313" key="8">
    <source>
        <dbReference type="Proteomes" id="UP001212421"/>
    </source>
</evidence>
<dbReference type="Pfam" id="PF01370">
    <property type="entry name" value="Epimerase"/>
    <property type="match status" value="1"/>
</dbReference>
<evidence type="ECO:0000256" key="2">
    <source>
        <dbReference type="ARBA" id="ARBA00022793"/>
    </source>
</evidence>
<evidence type="ECO:0000313" key="7">
    <source>
        <dbReference type="EMBL" id="WBM78986.1"/>
    </source>
</evidence>
<keyword evidence="3" id="KW-0520">NAD</keyword>
<dbReference type="InterPro" id="IPR036291">
    <property type="entry name" value="NAD(P)-bd_dom_sf"/>
</dbReference>
<feature type="domain" description="NAD-dependent epimerase/dehydratase" evidence="6">
    <location>
        <begin position="57"/>
        <end position="295"/>
    </location>
</feature>
<evidence type="ECO:0000256" key="5">
    <source>
        <dbReference type="SAM" id="MobiDB-lite"/>
    </source>
</evidence>
<dbReference type="InterPro" id="IPR001509">
    <property type="entry name" value="Epimerase_deHydtase"/>
</dbReference>
<organism evidence="7 8">
    <name type="scientific">Cryobacterium breve</name>
    <dbReference type="NCBI Taxonomy" id="1259258"/>
    <lineage>
        <taxon>Bacteria</taxon>
        <taxon>Bacillati</taxon>
        <taxon>Actinomycetota</taxon>
        <taxon>Actinomycetes</taxon>
        <taxon>Micrococcales</taxon>
        <taxon>Microbacteriaceae</taxon>
        <taxon>Cryobacterium</taxon>
    </lineage>
</organism>
<evidence type="ECO:0000256" key="1">
    <source>
        <dbReference type="ARBA" id="ARBA00001911"/>
    </source>
</evidence>
<protein>
    <submittedName>
        <fullName evidence="7">NAD-dependent epimerase/dehydratase family protein</fullName>
    </submittedName>
</protein>
<keyword evidence="2" id="KW-0210">Decarboxylase</keyword>
<dbReference type="Gene3D" id="3.40.50.720">
    <property type="entry name" value="NAD(P)-binding Rossmann-like Domain"/>
    <property type="match status" value="1"/>
</dbReference>
<sequence length="405" mass="42794">MALPRGPCARHDLPSHRPAAPRAALTPPFPGGCRGRSAPGIRCPAHPFDRRTTVKSLITGGAGFIGSHLTEYLLQQGDDVIVLDDLSTGSLRNLAGVSDNPRLRFVEGNILDKALVTGLITGRDRVFHLAAAVGVKLIVEEPLTSLRTNIHGTENVLDACVAAGATLLLASTSEIYGKNTADSLDEDSDRILGSALKSRWTYAAAKGIDEAFAHAYWRELGLSVAIVRLFNTVGPRQTGRYGMVFPNLVGQAQRGEPLTVFGDGRQTRCFSYVGDIVPALVRLAETPAAYGLAVNMGGAQEISILGLAERVIDVLGSTSTISLIPYEQAYAPGYEDMRRRVPNNGLARKLVDFEPRTPLDDVIRNVAGAAVAGGNGNEAMALAGSPLHPHDPGLVAAGSQTPGVL</sequence>
<dbReference type="SUPFAM" id="SSF51735">
    <property type="entry name" value="NAD(P)-binding Rossmann-fold domains"/>
    <property type="match status" value="1"/>
</dbReference>
<evidence type="ECO:0000259" key="6">
    <source>
        <dbReference type="Pfam" id="PF01370"/>
    </source>
</evidence>
<dbReference type="PANTHER" id="PTHR43078">
    <property type="entry name" value="UDP-GLUCURONIC ACID DECARBOXYLASE-RELATED"/>
    <property type="match status" value="1"/>
</dbReference>
<keyword evidence="4" id="KW-0456">Lyase</keyword>
<feature type="region of interest" description="Disordered" evidence="5">
    <location>
        <begin position="1"/>
        <end position="31"/>
    </location>
</feature>
<evidence type="ECO:0000256" key="3">
    <source>
        <dbReference type="ARBA" id="ARBA00023027"/>
    </source>
</evidence>
<proteinExistence type="predicted"/>
<dbReference type="PANTHER" id="PTHR43078:SF6">
    <property type="entry name" value="UDP-GLUCURONIC ACID DECARBOXYLASE 1"/>
    <property type="match status" value="1"/>
</dbReference>
<gene>
    <name evidence="7" type="ORF">KIV56_10495</name>
</gene>
<keyword evidence="8" id="KW-1185">Reference proteome</keyword>
<dbReference type="EMBL" id="CP075584">
    <property type="protein sequence ID" value="WBM78986.1"/>
    <property type="molecule type" value="Genomic_DNA"/>
</dbReference>
<accession>A0ABY7N940</accession>
<evidence type="ECO:0000256" key="4">
    <source>
        <dbReference type="ARBA" id="ARBA00023239"/>
    </source>
</evidence>
<reference evidence="7 8" key="1">
    <citation type="submission" date="2021-05" db="EMBL/GenBank/DDBJ databases">
        <authorList>
            <person name="Kumar R."/>
            <person name="Kumar A."/>
            <person name="Mukhia S."/>
        </authorList>
    </citation>
    <scope>NUCLEOTIDE SEQUENCE [LARGE SCALE GENOMIC DNA]</scope>
    <source>
        <strain evidence="7 8">ERMR7:08</strain>
    </source>
</reference>
<comment type="cofactor">
    <cofactor evidence="1">
        <name>NAD(+)</name>
        <dbReference type="ChEBI" id="CHEBI:57540"/>
    </cofactor>
</comment>